<evidence type="ECO:0000313" key="13">
    <source>
        <dbReference type="Proteomes" id="UP000655550"/>
    </source>
</evidence>
<dbReference type="InterPro" id="IPR001633">
    <property type="entry name" value="EAL_dom"/>
</dbReference>
<sequence>MQGELVRRNTLFFEQLHGHLQELASLQLSRCDAPARQQLRLLRRSLLYAKAVAVRLADDRWCESLPLPVQTTDYQHWRFGEVELLWQLDWLNDPLQPSLLLQSPRHRVASSLYFVQEKIDLAPGYQALLADRDTRRVLDFAAQRNTLDAAEWAVLHHPQQLQALDGRLYLASAGDAQGIQLLLIADATALQASLAGLRLGYVLLAGVLAVLGGALAGLLMRRELSLEKALQQALRRGELEVDYQPLVDLATRRCVGAEALVRWRRVDGQRVRPDLFIPQAEASGQICAITQRVIELVMQQMAELLRAHPTLYISVNLAAADIVQGRFVEVARQQLASQGVAARQLVWEVSERGLVDVEQACQLLGQLRQAGHRIAIDDFGTGCSSLSYLQRLPVDVLKIDKSFVDSLGMQAASSSVAPHIIDMARDLGLKVIAEGIESATQADTLQQLGAQVGQGFLFSRPLDASAFHAFVRCHG</sequence>
<evidence type="ECO:0000256" key="2">
    <source>
        <dbReference type="ARBA" id="ARBA00012282"/>
    </source>
</evidence>
<name>A0ABQ2AG25_9PSED</name>
<evidence type="ECO:0000256" key="3">
    <source>
        <dbReference type="ARBA" id="ARBA00022475"/>
    </source>
</evidence>
<evidence type="ECO:0000256" key="7">
    <source>
        <dbReference type="ARBA" id="ARBA00022989"/>
    </source>
</evidence>
<dbReference type="InterPro" id="IPR035919">
    <property type="entry name" value="EAL_sf"/>
</dbReference>
<dbReference type="EMBL" id="BMDE01000002">
    <property type="protein sequence ID" value="GGH90890.1"/>
    <property type="molecule type" value="Genomic_DNA"/>
</dbReference>
<keyword evidence="5 10" id="KW-0812">Transmembrane</keyword>
<feature type="domain" description="EAL" evidence="11">
    <location>
        <begin position="223"/>
        <end position="475"/>
    </location>
</feature>
<comment type="subcellular location">
    <subcellularLocation>
        <location evidence="1">Cell membrane</location>
        <topology evidence="1">Multi-pass membrane protein</topology>
    </subcellularLocation>
</comment>
<evidence type="ECO:0000256" key="10">
    <source>
        <dbReference type="SAM" id="Phobius"/>
    </source>
</evidence>
<evidence type="ECO:0000256" key="6">
    <source>
        <dbReference type="ARBA" id="ARBA00022801"/>
    </source>
</evidence>
<gene>
    <name evidence="12" type="ORF">GCM10007363_09480</name>
</gene>
<keyword evidence="4" id="KW-0973">c-di-GMP</keyword>
<protein>
    <recommendedName>
        <fullName evidence="2">cyclic-guanylate-specific phosphodiesterase</fullName>
        <ecNumber evidence="2">3.1.4.52</ecNumber>
    </recommendedName>
</protein>
<dbReference type="InterPro" id="IPR050706">
    <property type="entry name" value="Cyclic-di-GMP_PDE-like"/>
</dbReference>
<keyword evidence="8 10" id="KW-0472">Membrane</keyword>
<organism evidence="12 13">
    <name type="scientific">Pseudomonas fluvialis</name>
    <dbReference type="NCBI Taxonomy" id="1793966"/>
    <lineage>
        <taxon>Bacteria</taxon>
        <taxon>Pseudomonadati</taxon>
        <taxon>Pseudomonadota</taxon>
        <taxon>Gammaproteobacteria</taxon>
        <taxon>Pseudomonadales</taxon>
        <taxon>Pseudomonadaceae</taxon>
        <taxon>Pseudomonas</taxon>
    </lineage>
</organism>
<dbReference type="Pfam" id="PF00563">
    <property type="entry name" value="EAL"/>
    <property type="match status" value="1"/>
</dbReference>
<dbReference type="InterPro" id="IPR024744">
    <property type="entry name" value="CSS-motif_dom"/>
</dbReference>
<evidence type="ECO:0000256" key="9">
    <source>
        <dbReference type="ARBA" id="ARBA00034290"/>
    </source>
</evidence>
<evidence type="ECO:0000313" key="12">
    <source>
        <dbReference type="EMBL" id="GGH90890.1"/>
    </source>
</evidence>
<dbReference type="Proteomes" id="UP000655550">
    <property type="component" value="Unassembled WGS sequence"/>
</dbReference>
<evidence type="ECO:0000256" key="4">
    <source>
        <dbReference type="ARBA" id="ARBA00022636"/>
    </source>
</evidence>
<dbReference type="SUPFAM" id="SSF141868">
    <property type="entry name" value="EAL domain-like"/>
    <property type="match status" value="1"/>
</dbReference>
<keyword evidence="6" id="KW-0378">Hydrolase</keyword>
<reference evidence="13" key="1">
    <citation type="journal article" date="2019" name="Int. J. Syst. Evol. Microbiol.">
        <title>The Global Catalogue of Microorganisms (GCM) 10K type strain sequencing project: providing services to taxonomists for standard genome sequencing and annotation.</title>
        <authorList>
            <consortium name="The Broad Institute Genomics Platform"/>
            <consortium name="The Broad Institute Genome Sequencing Center for Infectious Disease"/>
            <person name="Wu L."/>
            <person name="Ma J."/>
        </authorList>
    </citation>
    <scope>NUCLEOTIDE SEQUENCE [LARGE SCALE GENOMIC DNA]</scope>
    <source>
        <strain evidence="13">CCM 8778</strain>
    </source>
</reference>
<dbReference type="Gene3D" id="3.20.20.450">
    <property type="entry name" value="EAL domain"/>
    <property type="match status" value="1"/>
</dbReference>
<comment type="catalytic activity">
    <reaction evidence="9">
        <text>3',3'-c-di-GMP + H2O = 5'-phosphoguanylyl(3'-&gt;5')guanosine + H(+)</text>
        <dbReference type="Rhea" id="RHEA:24902"/>
        <dbReference type="ChEBI" id="CHEBI:15377"/>
        <dbReference type="ChEBI" id="CHEBI:15378"/>
        <dbReference type="ChEBI" id="CHEBI:58754"/>
        <dbReference type="ChEBI" id="CHEBI:58805"/>
        <dbReference type="EC" id="3.1.4.52"/>
    </reaction>
</comment>
<evidence type="ECO:0000256" key="1">
    <source>
        <dbReference type="ARBA" id="ARBA00004651"/>
    </source>
</evidence>
<evidence type="ECO:0000256" key="8">
    <source>
        <dbReference type="ARBA" id="ARBA00023136"/>
    </source>
</evidence>
<proteinExistence type="predicted"/>
<feature type="transmembrane region" description="Helical" evidence="10">
    <location>
        <begin position="199"/>
        <end position="220"/>
    </location>
</feature>
<keyword evidence="7 10" id="KW-1133">Transmembrane helix</keyword>
<dbReference type="SMART" id="SM00052">
    <property type="entry name" value="EAL"/>
    <property type="match status" value="1"/>
</dbReference>
<dbReference type="PROSITE" id="PS50883">
    <property type="entry name" value="EAL"/>
    <property type="match status" value="1"/>
</dbReference>
<keyword evidence="3" id="KW-1003">Cell membrane</keyword>
<dbReference type="Pfam" id="PF12792">
    <property type="entry name" value="CSS-motif"/>
    <property type="match status" value="1"/>
</dbReference>
<dbReference type="CDD" id="cd01948">
    <property type="entry name" value="EAL"/>
    <property type="match status" value="1"/>
</dbReference>
<dbReference type="PANTHER" id="PTHR33121">
    <property type="entry name" value="CYCLIC DI-GMP PHOSPHODIESTERASE PDEF"/>
    <property type="match status" value="1"/>
</dbReference>
<dbReference type="PANTHER" id="PTHR33121:SF79">
    <property type="entry name" value="CYCLIC DI-GMP PHOSPHODIESTERASE PDED-RELATED"/>
    <property type="match status" value="1"/>
</dbReference>
<accession>A0ABQ2AG25</accession>
<dbReference type="EC" id="3.1.4.52" evidence="2"/>
<evidence type="ECO:0000256" key="5">
    <source>
        <dbReference type="ARBA" id="ARBA00022692"/>
    </source>
</evidence>
<keyword evidence="13" id="KW-1185">Reference proteome</keyword>
<evidence type="ECO:0000259" key="11">
    <source>
        <dbReference type="PROSITE" id="PS50883"/>
    </source>
</evidence>
<comment type="caution">
    <text evidence="12">The sequence shown here is derived from an EMBL/GenBank/DDBJ whole genome shotgun (WGS) entry which is preliminary data.</text>
</comment>